<organism evidence="8 9">
    <name type="scientific">Nocardia colli</name>
    <dbReference type="NCBI Taxonomy" id="2545717"/>
    <lineage>
        <taxon>Bacteria</taxon>
        <taxon>Bacillati</taxon>
        <taxon>Actinomycetota</taxon>
        <taxon>Actinomycetes</taxon>
        <taxon>Mycobacteriales</taxon>
        <taxon>Nocardiaceae</taxon>
        <taxon>Nocardia</taxon>
    </lineage>
</organism>
<dbReference type="Gene3D" id="3.40.640.10">
    <property type="entry name" value="Type I PLP-dependent aspartate aminotransferase-like (Major domain)"/>
    <property type="match status" value="1"/>
</dbReference>
<dbReference type="EC" id="2.8.1.7" evidence="3"/>
<comment type="caution">
    <text evidence="8">The sequence shown here is derived from an EMBL/GenBank/DDBJ whole genome shotgun (WGS) entry which is preliminary data.</text>
</comment>
<dbReference type="InterPro" id="IPR015421">
    <property type="entry name" value="PyrdxlP-dep_Trfase_major"/>
</dbReference>
<evidence type="ECO:0000256" key="2">
    <source>
        <dbReference type="ARBA" id="ARBA00010447"/>
    </source>
</evidence>
<dbReference type="EMBL" id="VXLC01000026">
    <property type="protein sequence ID" value="KAA8883766.1"/>
    <property type="molecule type" value="Genomic_DNA"/>
</dbReference>
<dbReference type="PANTHER" id="PTHR43586">
    <property type="entry name" value="CYSTEINE DESULFURASE"/>
    <property type="match status" value="1"/>
</dbReference>
<dbReference type="InterPro" id="IPR015424">
    <property type="entry name" value="PyrdxlP-dep_Trfase"/>
</dbReference>
<evidence type="ECO:0000313" key="8">
    <source>
        <dbReference type="EMBL" id="KAA8883766.1"/>
    </source>
</evidence>
<comment type="catalytic activity">
    <reaction evidence="6">
        <text>(sulfur carrier)-H + L-cysteine = (sulfur carrier)-SH + L-alanine</text>
        <dbReference type="Rhea" id="RHEA:43892"/>
        <dbReference type="Rhea" id="RHEA-COMP:14737"/>
        <dbReference type="Rhea" id="RHEA-COMP:14739"/>
        <dbReference type="ChEBI" id="CHEBI:29917"/>
        <dbReference type="ChEBI" id="CHEBI:35235"/>
        <dbReference type="ChEBI" id="CHEBI:57972"/>
        <dbReference type="ChEBI" id="CHEBI:64428"/>
        <dbReference type="EC" id="2.8.1.7"/>
    </reaction>
</comment>
<dbReference type="PANTHER" id="PTHR43586:SF8">
    <property type="entry name" value="CYSTEINE DESULFURASE 1, CHLOROPLASTIC"/>
    <property type="match status" value="1"/>
</dbReference>
<dbReference type="GO" id="GO:0030170">
    <property type="term" value="F:pyridoxal phosphate binding"/>
    <property type="evidence" value="ECO:0007669"/>
    <property type="project" value="InterPro"/>
</dbReference>
<dbReference type="OrthoDB" id="9808002at2"/>
<comment type="cofactor">
    <cofactor evidence="1">
        <name>pyridoxal 5'-phosphate</name>
        <dbReference type="ChEBI" id="CHEBI:597326"/>
    </cofactor>
</comment>
<proteinExistence type="inferred from homology"/>
<evidence type="ECO:0000256" key="3">
    <source>
        <dbReference type="ARBA" id="ARBA00012239"/>
    </source>
</evidence>
<dbReference type="InterPro" id="IPR010970">
    <property type="entry name" value="Cys_dSase_SufS"/>
</dbReference>
<dbReference type="CDD" id="cd06453">
    <property type="entry name" value="SufS_like"/>
    <property type="match status" value="1"/>
</dbReference>
<dbReference type="AlphaFoldDB" id="A0A5N0E489"/>
<dbReference type="Pfam" id="PF00266">
    <property type="entry name" value="Aminotran_5"/>
    <property type="match status" value="1"/>
</dbReference>
<evidence type="ECO:0000259" key="7">
    <source>
        <dbReference type="Pfam" id="PF00266"/>
    </source>
</evidence>
<keyword evidence="9" id="KW-1185">Reference proteome</keyword>
<dbReference type="InterPro" id="IPR000192">
    <property type="entry name" value="Aminotrans_V_dom"/>
</dbReference>
<dbReference type="InterPro" id="IPR015422">
    <property type="entry name" value="PyrdxlP-dep_Trfase_small"/>
</dbReference>
<gene>
    <name evidence="8" type="ORF">F3087_37525</name>
</gene>
<dbReference type="RefSeq" id="WP_150406893.1">
    <property type="nucleotide sequence ID" value="NZ_VXLC01000026.1"/>
</dbReference>
<evidence type="ECO:0000256" key="5">
    <source>
        <dbReference type="ARBA" id="ARBA00022898"/>
    </source>
</evidence>
<name>A0A5N0E489_9NOCA</name>
<protein>
    <recommendedName>
        <fullName evidence="3">cysteine desulfurase</fullName>
        <ecNumber evidence="3">2.8.1.7</ecNumber>
    </recommendedName>
</protein>
<evidence type="ECO:0000256" key="1">
    <source>
        <dbReference type="ARBA" id="ARBA00001933"/>
    </source>
</evidence>
<comment type="similarity">
    <text evidence="2">Belongs to the class-V pyridoxal-phosphate-dependent aminotransferase family. Csd subfamily.</text>
</comment>
<dbReference type="GO" id="GO:0006534">
    <property type="term" value="P:cysteine metabolic process"/>
    <property type="evidence" value="ECO:0007669"/>
    <property type="project" value="InterPro"/>
</dbReference>
<feature type="domain" description="Aminotransferase class V" evidence="7">
    <location>
        <begin position="36"/>
        <end position="406"/>
    </location>
</feature>
<evidence type="ECO:0000313" key="9">
    <source>
        <dbReference type="Proteomes" id="UP000323876"/>
    </source>
</evidence>
<keyword evidence="4" id="KW-0808">Transferase</keyword>
<dbReference type="NCBIfam" id="TIGR01979">
    <property type="entry name" value="sufS"/>
    <property type="match status" value="1"/>
</dbReference>
<dbReference type="GO" id="GO:0031071">
    <property type="term" value="F:cysteine desulfurase activity"/>
    <property type="evidence" value="ECO:0007669"/>
    <property type="project" value="UniProtKB-EC"/>
</dbReference>
<evidence type="ECO:0000256" key="4">
    <source>
        <dbReference type="ARBA" id="ARBA00022679"/>
    </source>
</evidence>
<keyword evidence="5" id="KW-0663">Pyridoxal phosphate</keyword>
<evidence type="ECO:0000256" key="6">
    <source>
        <dbReference type="ARBA" id="ARBA00050776"/>
    </source>
</evidence>
<dbReference type="SUPFAM" id="SSF53383">
    <property type="entry name" value="PLP-dependent transferases"/>
    <property type="match status" value="1"/>
</dbReference>
<reference evidence="8 9" key="1">
    <citation type="submission" date="2019-09" db="EMBL/GenBank/DDBJ databases">
        <authorList>
            <person name="Wang X."/>
        </authorList>
    </citation>
    <scope>NUCLEOTIDE SEQUENCE [LARGE SCALE GENOMIC DNA]</scope>
    <source>
        <strain evidence="8 9">CICC 11023</strain>
    </source>
</reference>
<accession>A0A5N0E489</accession>
<dbReference type="Gene3D" id="3.90.1150.10">
    <property type="entry name" value="Aspartate Aminotransferase, domain 1"/>
    <property type="match status" value="1"/>
</dbReference>
<dbReference type="Proteomes" id="UP000323876">
    <property type="component" value="Unassembled WGS sequence"/>
</dbReference>
<sequence>MTDLVSNGKISPSIPGESVRRDFPILEQRFGPNPLVYLDNAATSQKPRVVLDALVNYYSGVNSNIGRGYYQLSMAATDAYEAARETIRLAINAEHADEVVFTPGTTAAVNLLADTFGRSVVTAGDQVVVTGMEHNSNMLPWRRLCERVGAELVVVPVGAGGRVALDRFTEALGPRVRLAAVAHVSNVLGTVNPVRDMIGAAHRHGIPVLVDGAQAVPHRPVDVRDLDADFYCFSGHKIYGPMGIGVLYGKRKLLSRLDPYQVGGGTVKGVTLDEPVAYVPVPARLEAGTPHIAGAIGLAAAFGYVQDLGWANLRRHDEVLVNAAVGALQSISRVRIIGDPADQPSGIVSFVVDGIHPYDVGGHLDRHGVAVRSGVHCANLFIDSFGVVGTVRLSFAVYNTEAEIEVVRRALTTVRPGFWTEEHPTERFLATDPSTENQH</sequence>